<dbReference type="InterPro" id="IPR000639">
    <property type="entry name" value="Epox_hydrolase-like"/>
</dbReference>
<dbReference type="PIRSF" id="PIRSF001112">
    <property type="entry name" value="Epoxide_hydrolase"/>
    <property type="match status" value="1"/>
</dbReference>
<organism evidence="6 7">
    <name type="scientific">Hymenoscyphus albidus</name>
    <dbReference type="NCBI Taxonomy" id="595503"/>
    <lineage>
        <taxon>Eukaryota</taxon>
        <taxon>Fungi</taxon>
        <taxon>Dikarya</taxon>
        <taxon>Ascomycota</taxon>
        <taxon>Pezizomycotina</taxon>
        <taxon>Leotiomycetes</taxon>
        <taxon>Helotiales</taxon>
        <taxon>Helotiaceae</taxon>
        <taxon>Hymenoscyphus</taxon>
    </lineage>
</organism>
<dbReference type="SUPFAM" id="SSF53474">
    <property type="entry name" value="alpha/beta-Hydrolases"/>
    <property type="match status" value="1"/>
</dbReference>
<evidence type="ECO:0000313" key="6">
    <source>
        <dbReference type="EMBL" id="CAG8983278.1"/>
    </source>
</evidence>
<protein>
    <recommendedName>
        <fullName evidence="5">Epoxide hydrolase N-terminal domain-containing protein</fullName>
    </recommendedName>
</protein>
<comment type="similarity">
    <text evidence="1">Belongs to the peptidase S33 family.</text>
</comment>
<dbReference type="InterPro" id="IPR029058">
    <property type="entry name" value="AB_hydrolase_fold"/>
</dbReference>
<feature type="active site" description="Proton acceptor" evidence="4">
    <location>
        <position position="365"/>
    </location>
</feature>
<feature type="active site" description="Proton donor" evidence="4">
    <location>
        <position position="309"/>
    </location>
</feature>
<evidence type="ECO:0000256" key="4">
    <source>
        <dbReference type="PIRSR" id="PIRSR001112-1"/>
    </source>
</evidence>
<sequence>MDSSITPFKISISDAEISSLKSKLSASTFPDEVDFSNNWDYGTPLNDMKRLAKYWRDGFDWRAHEKVLNQMPQFTTKIEVDGFGELDIHFVHQKGEEGSIPLLFCHGWPGSFIEVKKMISLLTKSGNGQSFHVVAPSLPGFGFSDAPKKAGFGVPQYAEAIHKLMLKLGYNKYVSQGGDWGWAITRTLGVRYPTHCVASHVNFVLIGPTQLDEVLKNMSQPLTPQEEEGLARTRWFFTEGVGYNTLQCTRPNTLAFALRDSPIALLSWIYEKLHDWTDSYPWTDDEILTWISIYQFSKAGPGASVMIYYHSTHLYQEERKKLSGYVECVKLGLSYFPKDLCVPPSVYGRGLGEVVFEKRHEDGGHFAAYERPELLAGDLKEMFRADGGVGNLLSKI</sequence>
<dbReference type="Proteomes" id="UP000701801">
    <property type="component" value="Unassembled WGS sequence"/>
</dbReference>
<dbReference type="GO" id="GO:0004301">
    <property type="term" value="F:epoxide hydrolase activity"/>
    <property type="evidence" value="ECO:0007669"/>
    <property type="project" value="TreeGrafter"/>
</dbReference>
<dbReference type="InterPro" id="IPR016292">
    <property type="entry name" value="Epoxide_hydrolase"/>
</dbReference>
<dbReference type="InterPro" id="IPR010497">
    <property type="entry name" value="Epoxide_hydro_N"/>
</dbReference>
<evidence type="ECO:0000256" key="1">
    <source>
        <dbReference type="ARBA" id="ARBA00010088"/>
    </source>
</evidence>
<dbReference type="PANTHER" id="PTHR21661:SF35">
    <property type="entry name" value="EPOXIDE HYDROLASE"/>
    <property type="match status" value="1"/>
</dbReference>
<dbReference type="AlphaFoldDB" id="A0A9N9Q2C2"/>
<keyword evidence="3" id="KW-0378">Hydrolase</keyword>
<dbReference type="OrthoDB" id="7130006at2759"/>
<dbReference type="Gene3D" id="3.40.50.1820">
    <property type="entry name" value="alpha/beta hydrolase"/>
    <property type="match status" value="1"/>
</dbReference>
<accession>A0A9N9Q2C2</accession>
<name>A0A9N9Q2C2_9HELO</name>
<evidence type="ECO:0000259" key="5">
    <source>
        <dbReference type="Pfam" id="PF06441"/>
    </source>
</evidence>
<keyword evidence="7" id="KW-1185">Reference proteome</keyword>
<keyword evidence="2" id="KW-0058">Aromatic hydrocarbons catabolism</keyword>
<evidence type="ECO:0000256" key="2">
    <source>
        <dbReference type="ARBA" id="ARBA00022797"/>
    </source>
</evidence>
<dbReference type="PANTHER" id="PTHR21661">
    <property type="entry name" value="EPOXIDE HYDROLASE 1-RELATED"/>
    <property type="match status" value="1"/>
</dbReference>
<dbReference type="EMBL" id="CAJVRM010000720">
    <property type="protein sequence ID" value="CAG8983278.1"/>
    <property type="molecule type" value="Genomic_DNA"/>
</dbReference>
<feature type="domain" description="Epoxide hydrolase N-terminal" evidence="5">
    <location>
        <begin position="5"/>
        <end position="115"/>
    </location>
</feature>
<dbReference type="Pfam" id="PF06441">
    <property type="entry name" value="EHN"/>
    <property type="match status" value="1"/>
</dbReference>
<gene>
    <name evidence="6" type="ORF">HYALB_00002715</name>
</gene>
<dbReference type="GO" id="GO:0097176">
    <property type="term" value="P:epoxide metabolic process"/>
    <property type="evidence" value="ECO:0007669"/>
    <property type="project" value="TreeGrafter"/>
</dbReference>
<comment type="caution">
    <text evidence="6">The sequence shown here is derived from an EMBL/GenBank/DDBJ whole genome shotgun (WGS) entry which is preliminary data.</text>
</comment>
<evidence type="ECO:0000313" key="7">
    <source>
        <dbReference type="Proteomes" id="UP000701801"/>
    </source>
</evidence>
<proteinExistence type="inferred from homology"/>
<reference evidence="6" key="1">
    <citation type="submission" date="2021-07" db="EMBL/GenBank/DDBJ databases">
        <authorList>
            <person name="Durling M."/>
        </authorList>
    </citation>
    <scope>NUCLEOTIDE SEQUENCE</scope>
</reference>
<dbReference type="PRINTS" id="PR00412">
    <property type="entry name" value="EPOXHYDRLASE"/>
</dbReference>
<evidence type="ECO:0000256" key="3">
    <source>
        <dbReference type="ARBA" id="ARBA00022801"/>
    </source>
</evidence>
<feature type="active site" description="Nucleophile" evidence="4">
    <location>
        <position position="179"/>
    </location>
</feature>